<feature type="compositionally biased region" description="Polar residues" evidence="2">
    <location>
        <begin position="779"/>
        <end position="794"/>
    </location>
</feature>
<accession>D8TNV2</accession>
<feature type="compositionally biased region" description="Gly residues" evidence="2">
    <location>
        <begin position="639"/>
        <end position="651"/>
    </location>
</feature>
<dbReference type="eggNOG" id="KOG0192">
    <property type="taxonomic scope" value="Eukaryota"/>
</dbReference>
<dbReference type="Gene3D" id="1.10.510.10">
    <property type="entry name" value="Transferase(Phosphotransferase) domain 1"/>
    <property type="match status" value="1"/>
</dbReference>
<dbReference type="Gene3D" id="3.30.200.20">
    <property type="entry name" value="Phosphorylase Kinase, domain 1"/>
    <property type="match status" value="1"/>
</dbReference>
<feature type="binding site" evidence="1">
    <location>
        <position position="883"/>
    </location>
    <ligand>
        <name>ATP</name>
        <dbReference type="ChEBI" id="CHEBI:30616"/>
    </ligand>
</feature>
<dbReference type="InParanoid" id="D8TNV2"/>
<protein>
    <recommendedName>
        <fullName evidence="4">Protein kinase domain-containing protein</fullName>
    </recommendedName>
</protein>
<dbReference type="InterPro" id="IPR011009">
    <property type="entry name" value="Kinase-like_dom_sf"/>
</dbReference>
<name>D8TNV2_VOLCA</name>
<evidence type="ECO:0000259" key="4">
    <source>
        <dbReference type="PROSITE" id="PS50011"/>
    </source>
</evidence>
<feature type="transmembrane region" description="Helical" evidence="3">
    <location>
        <begin position="580"/>
        <end position="604"/>
    </location>
</feature>
<keyword evidence="1" id="KW-0547">Nucleotide-binding</keyword>
<feature type="compositionally biased region" description="Polar residues" evidence="2">
    <location>
        <begin position="705"/>
        <end position="715"/>
    </location>
</feature>
<dbReference type="PANTHER" id="PTHR44329:SF214">
    <property type="entry name" value="PROTEIN KINASE DOMAIN-CONTAINING PROTEIN"/>
    <property type="match status" value="1"/>
</dbReference>
<dbReference type="EMBL" id="GL378329">
    <property type="protein sequence ID" value="EFJ50908.1"/>
    <property type="molecule type" value="Genomic_DNA"/>
</dbReference>
<gene>
    <name evidence="5" type="ORF">VOLCADRAFT_116621</name>
</gene>
<dbReference type="AlphaFoldDB" id="D8TNV2"/>
<dbReference type="PANTHER" id="PTHR44329">
    <property type="entry name" value="SERINE/THREONINE-PROTEIN KINASE TNNI3K-RELATED"/>
    <property type="match status" value="1"/>
</dbReference>
<dbReference type="InterPro" id="IPR000719">
    <property type="entry name" value="Prot_kinase_dom"/>
</dbReference>
<dbReference type="Pfam" id="PF00069">
    <property type="entry name" value="Pkinase"/>
    <property type="match status" value="1"/>
</dbReference>
<dbReference type="GO" id="GO:0004674">
    <property type="term" value="F:protein serine/threonine kinase activity"/>
    <property type="evidence" value="ECO:0007669"/>
    <property type="project" value="TreeGrafter"/>
</dbReference>
<keyword evidence="3" id="KW-0812">Transmembrane</keyword>
<dbReference type="RefSeq" id="XP_002947920.1">
    <property type="nucleotide sequence ID" value="XM_002947874.1"/>
</dbReference>
<feature type="compositionally biased region" description="Low complexity" evidence="2">
    <location>
        <begin position="686"/>
        <end position="695"/>
    </location>
</feature>
<dbReference type="PROSITE" id="PS50011">
    <property type="entry name" value="PROTEIN_KINASE_DOM"/>
    <property type="match status" value="1"/>
</dbReference>
<evidence type="ECO:0000256" key="3">
    <source>
        <dbReference type="SAM" id="Phobius"/>
    </source>
</evidence>
<evidence type="ECO:0000256" key="2">
    <source>
        <dbReference type="SAM" id="MobiDB-lite"/>
    </source>
</evidence>
<feature type="compositionally biased region" description="Basic and acidic residues" evidence="2">
    <location>
        <begin position="672"/>
        <end position="683"/>
    </location>
</feature>
<evidence type="ECO:0000256" key="1">
    <source>
        <dbReference type="PROSITE-ProRule" id="PRU10141"/>
    </source>
</evidence>
<dbReference type="PROSITE" id="PS00107">
    <property type="entry name" value="PROTEIN_KINASE_ATP"/>
    <property type="match status" value="1"/>
</dbReference>
<keyword evidence="3" id="KW-0472">Membrane</keyword>
<feature type="non-terminal residue" evidence="5">
    <location>
        <position position="1"/>
    </location>
</feature>
<dbReference type="KEGG" id="vcn:VOLCADRAFT_116621"/>
<feature type="non-terminal residue" evidence="5">
    <location>
        <position position="1080"/>
    </location>
</feature>
<keyword evidence="6" id="KW-1185">Reference proteome</keyword>
<dbReference type="GO" id="GO:0005524">
    <property type="term" value="F:ATP binding"/>
    <property type="evidence" value="ECO:0007669"/>
    <property type="project" value="UniProtKB-UniRule"/>
</dbReference>
<dbReference type="OrthoDB" id="5979581at2759"/>
<feature type="region of interest" description="Disordered" evidence="2">
    <location>
        <begin position="632"/>
        <end position="715"/>
    </location>
</feature>
<sequence length="1080" mass="113177">ALKFPRTEQVVSWACGRPMGRFSSDSSGDGNSQNVTLACVTALNVSVGRPTGSAPFLQPTAIDIVNATGLSMQNVLLRTGCDSVLEYQEYFCSSHDVAGSIMLWRGSIHFMTWQDGFTSLRNVTLTCPSAGAAPEPPCWFTSVGNATELLNAFVSYMEAVAANVTIVLAADIAISNSPVPVGNHVQLVGSSRLNRPVLDFQLMVTLWDLLPAVSVGLINLTCVNLAPSYISPAFAAAAFSMVTHRVWAFRRYWIKYLVSPVPEDQAQAAWLNVSDMKILKVNDSGIYYDAVKAYTVTYSSVRLTDSFDGGYPLLPLSLGLQQLLEDGVPLSAVRQVMNMSDMLIALSPSTMQSDSKGYRWILLVANFSLTDVDLLPRPLPNAGANGGDAIIGVQGRVVVGVGTGLRAVRLDFGGRLNMLEVVGIDSSELVLRALVLGTLPARSAAYDPQSPLDVLVSPIWGVLMDDGTPGVVLENCTVLVSEAELRLLLQCLLPASTAPAPTFDAALMAAVKAFFTAVRIDSYNSSYLRLASGSTQRYSLTDVTFRMPVAAHGEVGLVSFVAPLRASPSSGGGGLEGGKVGVVVGCVVGGVVALAVGGAALLAVRRRRRRYAAEDDAARRDGAYAKYLRSGGADLREGAPGGPGGGVGPTGGSLDLANPSNDLTNSSQVLRPDARRSDLEASRLKATGSGTASGSASGGLGPTGRSTSITGVTSHDTSSCAVLPIGGGVGASAQVSAAAASSPSTSGDVRQRAVVPPPGSGSGSTAASAANVPAGHGASQGTDSFDRPPSNTALGQHGPASRHTHRVASVAGMSSVPSTSIVSQTQSVLGTTGSAALEQMHQMIQVLGRDFNDRQLEVHGMLGKGAHGTVYRGTWRGLPVAVKSMVFNSDSSARQQGRVLMEAAISSNLAHPNIVTTYSYELREVEHELASISQELARQGGGWRLLIIQEYCDAGPLRRLVDCGFFLTPPKPSGTRPKLKLPSVGLMRKDSPSGRPTSSLHAARRYVEAALMVARGLQHIHDKNIVHGDLNPNNVLLVRAPGTPLGFCLKVADFGLSVRMAEGESHMSNLFQGSPYYCAP</sequence>
<dbReference type="SUPFAM" id="SSF56112">
    <property type="entry name" value="Protein kinase-like (PK-like)"/>
    <property type="match status" value="1"/>
</dbReference>
<keyword evidence="3" id="KW-1133">Transmembrane helix</keyword>
<proteinExistence type="predicted"/>
<dbReference type="InterPro" id="IPR051681">
    <property type="entry name" value="Ser/Thr_Kinases-Pseudokinases"/>
</dbReference>
<organism evidence="6">
    <name type="scientific">Volvox carteri f. nagariensis</name>
    <dbReference type="NCBI Taxonomy" id="3068"/>
    <lineage>
        <taxon>Eukaryota</taxon>
        <taxon>Viridiplantae</taxon>
        <taxon>Chlorophyta</taxon>
        <taxon>core chlorophytes</taxon>
        <taxon>Chlorophyceae</taxon>
        <taxon>CS clade</taxon>
        <taxon>Chlamydomonadales</taxon>
        <taxon>Volvocaceae</taxon>
        <taxon>Volvox</taxon>
    </lineage>
</organism>
<keyword evidence="1" id="KW-0067">ATP-binding</keyword>
<dbReference type="GeneID" id="9621254"/>
<reference evidence="5 6" key="1">
    <citation type="journal article" date="2010" name="Science">
        <title>Genomic analysis of organismal complexity in the multicellular green alga Volvox carteri.</title>
        <authorList>
            <person name="Prochnik S.E."/>
            <person name="Umen J."/>
            <person name="Nedelcu A.M."/>
            <person name="Hallmann A."/>
            <person name="Miller S.M."/>
            <person name="Nishii I."/>
            <person name="Ferris P."/>
            <person name="Kuo A."/>
            <person name="Mitros T."/>
            <person name="Fritz-Laylin L.K."/>
            <person name="Hellsten U."/>
            <person name="Chapman J."/>
            <person name="Simakov O."/>
            <person name="Rensing S.A."/>
            <person name="Terry A."/>
            <person name="Pangilinan J."/>
            <person name="Kapitonov V."/>
            <person name="Jurka J."/>
            <person name="Salamov A."/>
            <person name="Shapiro H."/>
            <person name="Schmutz J."/>
            <person name="Grimwood J."/>
            <person name="Lindquist E."/>
            <person name="Lucas S."/>
            <person name="Grigoriev I.V."/>
            <person name="Schmitt R."/>
            <person name="Kirk D."/>
            <person name="Rokhsar D.S."/>
        </authorList>
    </citation>
    <scope>NUCLEOTIDE SEQUENCE [LARGE SCALE GENOMIC DNA]</scope>
    <source>
        <strain evidence="6">f. Nagariensis / Eve</strain>
    </source>
</reference>
<dbReference type="InterPro" id="IPR017441">
    <property type="entry name" value="Protein_kinase_ATP_BS"/>
</dbReference>
<feature type="domain" description="Protein kinase" evidence="4">
    <location>
        <begin position="856"/>
        <end position="1080"/>
    </location>
</feature>
<feature type="region of interest" description="Disordered" evidence="2">
    <location>
        <begin position="740"/>
        <end position="807"/>
    </location>
</feature>
<dbReference type="Proteomes" id="UP000001058">
    <property type="component" value="Unassembled WGS sequence"/>
</dbReference>
<evidence type="ECO:0000313" key="5">
    <source>
        <dbReference type="EMBL" id="EFJ50908.1"/>
    </source>
</evidence>
<feature type="compositionally biased region" description="Polar residues" evidence="2">
    <location>
        <begin position="658"/>
        <end position="669"/>
    </location>
</feature>
<evidence type="ECO:0000313" key="6">
    <source>
        <dbReference type="Proteomes" id="UP000001058"/>
    </source>
</evidence>